<name>A0A8J2SP36_9STRA</name>
<evidence type="ECO:0000313" key="1">
    <source>
        <dbReference type="EMBL" id="CAH0371611.1"/>
    </source>
</evidence>
<gene>
    <name evidence="1" type="ORF">PECAL_3P15610</name>
</gene>
<comment type="caution">
    <text evidence="1">The sequence shown here is derived from an EMBL/GenBank/DDBJ whole genome shotgun (WGS) entry which is preliminary data.</text>
</comment>
<dbReference type="EMBL" id="CAKKNE010000003">
    <property type="protein sequence ID" value="CAH0371611.1"/>
    <property type="molecule type" value="Genomic_DNA"/>
</dbReference>
<evidence type="ECO:0000313" key="2">
    <source>
        <dbReference type="Proteomes" id="UP000789595"/>
    </source>
</evidence>
<dbReference type="Proteomes" id="UP000789595">
    <property type="component" value="Unassembled WGS sequence"/>
</dbReference>
<accession>A0A8J2SP36</accession>
<protein>
    <submittedName>
        <fullName evidence="1">Uncharacterized protein</fullName>
    </submittedName>
</protein>
<reference evidence="1" key="1">
    <citation type="submission" date="2021-11" db="EMBL/GenBank/DDBJ databases">
        <authorList>
            <consortium name="Genoscope - CEA"/>
            <person name="William W."/>
        </authorList>
    </citation>
    <scope>NUCLEOTIDE SEQUENCE</scope>
</reference>
<organism evidence="1 2">
    <name type="scientific">Pelagomonas calceolata</name>
    <dbReference type="NCBI Taxonomy" id="35677"/>
    <lineage>
        <taxon>Eukaryota</taxon>
        <taxon>Sar</taxon>
        <taxon>Stramenopiles</taxon>
        <taxon>Ochrophyta</taxon>
        <taxon>Pelagophyceae</taxon>
        <taxon>Pelagomonadales</taxon>
        <taxon>Pelagomonadaceae</taxon>
        <taxon>Pelagomonas</taxon>
    </lineage>
</organism>
<keyword evidence="2" id="KW-1185">Reference proteome</keyword>
<proteinExistence type="predicted"/>
<dbReference type="OrthoDB" id="200189at2759"/>
<dbReference type="AlphaFoldDB" id="A0A8J2SP36"/>
<sequence length="1031" mass="113670">MLKRLIFIAVARAHVVHELFDSAHRPELPSLPLVYDDGATQPLRLWEGDDVVASLAAAGPQTGPAYVDRVVRAAYARAHAANRTLRRRWAVIVASPSARITRRTATKALWASALSACAHAASVVVVADGFSISQDDRAALGTALNASGCVRASLVVLREWTGPAAAYAAGAASVTDERAMLLFVPWGVSLAEDAFVAYERMLRGYGDSVVAYAPTHKNGCSRLPVVAVDATKWRAIPKPDVGYALDGGVAAWLAALEDSGDAVEARWRVETSSPEEGAILLDLDWERLIQRDADQFHLARREIGEPPLQERQTWLRGPSAISTQRHEREGRGEGTVAASLCVYDDDRFLESLVEDLLPRLRHLIISHATAPWFGTARPAGFLRAAQTVDRIRSNAPDKVRVVNGAWPSEEAQRNAALQLAATLLPRPTHLLLVDGDEFWHPVELDRALALVYQASQTRRISWVRATMATYFKTVRFVVDPPEPLKILWLVEVPLHHTPVTCGFSEARNWACSSSDASIDLAATIEALGTFVDPTTAKCHHLSYVRTTEELHDKLTSFAHARDVRENWLRDVWHAWDMNKSLEDLHPTHPPAFKRTVVQELHEMPPALRRLAEVSGTPSILELGPPPPLVEPPVRQDQPVTEEETDLQWKTLAPGHFESVLTAAELQRRPKLDIDATPSEPRCDSEGAPRFVVLVLGEGELDDSTEGVFADSAEAVADALRELGVSRVSVVYCADARLCKAPRDAPFFTVVLGAHHLARYRFDDHGVSKTLCEMQGWPAPDSSVLYNFETVNEQTLLKDIFPRWALKKHLWDYSSASVLKLARLKIDARHVPLGWSDSLERYAPVDEQRDLGVVFVGRMNGRRRQVLLELRKRGVPVYHANADALLFGDGLRDVLRRARVVLSLAYFGDADEWKATRYLPSIAAGAVVVAEAGGAPLEREAWREAVVFVEGVEAMVDVVKFYASNETARAERARRAAAVLKARRFAAALRGPVEDLVLGSCRFWRAADVGDAEAWRWRVAATSSSSASGGEL</sequence>